<feature type="transmembrane region" description="Helical" evidence="1">
    <location>
        <begin position="127"/>
        <end position="153"/>
    </location>
</feature>
<sequence length="192" mass="20999">MNNTQPINRTRWLFNPFIYLGGEIALLTGIFGMFITSVVAYFSHAHLDGVLDLHIGTPSSYWVFAAESMMDWAAVVVVFYPLSLVLSKSKIRLIDIAGTMALARLPMFFGVVIAFLPPLQGLPGGQISTLAIACSFLILIPVIWLVTLMYHAFTISANLKGNRAVFGFIGGLLAAEILSKVLIGYLIILYLS</sequence>
<evidence type="ECO:0000313" key="2">
    <source>
        <dbReference type="EMBL" id="CAG5012697.1"/>
    </source>
</evidence>
<feature type="transmembrane region" description="Helical" evidence="1">
    <location>
        <begin position="165"/>
        <end position="191"/>
    </location>
</feature>
<accession>A0A916JGJ6</accession>
<dbReference type="Proteomes" id="UP000680038">
    <property type="component" value="Unassembled WGS sequence"/>
</dbReference>
<keyword evidence="1" id="KW-1133">Transmembrane helix</keyword>
<feature type="transmembrane region" description="Helical" evidence="1">
    <location>
        <begin position="62"/>
        <end position="86"/>
    </location>
</feature>
<protein>
    <recommendedName>
        <fullName evidence="4">Yip1 domain-containing protein</fullName>
    </recommendedName>
</protein>
<comment type="caution">
    <text evidence="2">The sequence shown here is derived from an EMBL/GenBank/DDBJ whole genome shotgun (WGS) entry which is preliminary data.</text>
</comment>
<keyword evidence="1" id="KW-0812">Transmembrane</keyword>
<evidence type="ECO:0000313" key="3">
    <source>
        <dbReference type="Proteomes" id="UP000680038"/>
    </source>
</evidence>
<evidence type="ECO:0008006" key="4">
    <source>
        <dbReference type="Google" id="ProtNLM"/>
    </source>
</evidence>
<dbReference type="RefSeq" id="WP_215241453.1">
    <property type="nucleotide sequence ID" value="NZ_CAJRAF010000002.1"/>
</dbReference>
<keyword evidence="3" id="KW-1185">Reference proteome</keyword>
<evidence type="ECO:0000256" key="1">
    <source>
        <dbReference type="SAM" id="Phobius"/>
    </source>
</evidence>
<feature type="transmembrane region" description="Helical" evidence="1">
    <location>
        <begin position="12"/>
        <end position="42"/>
    </location>
</feature>
<gene>
    <name evidence="2" type="ORF">DYBT9275_05229</name>
</gene>
<reference evidence="2" key="1">
    <citation type="submission" date="2021-04" db="EMBL/GenBank/DDBJ databases">
        <authorList>
            <person name="Rodrigo-Torres L."/>
            <person name="Arahal R. D."/>
            <person name="Lucena T."/>
        </authorList>
    </citation>
    <scope>NUCLEOTIDE SEQUENCE</scope>
    <source>
        <strain evidence="2">CECT 9275</strain>
    </source>
</reference>
<dbReference type="EMBL" id="CAJRAF010000002">
    <property type="protein sequence ID" value="CAG5012697.1"/>
    <property type="molecule type" value="Genomic_DNA"/>
</dbReference>
<keyword evidence="1" id="KW-0472">Membrane</keyword>
<feature type="transmembrane region" description="Helical" evidence="1">
    <location>
        <begin position="93"/>
        <end position="115"/>
    </location>
</feature>
<dbReference type="AlphaFoldDB" id="A0A916JGJ6"/>
<proteinExistence type="predicted"/>
<organism evidence="2 3">
    <name type="scientific">Dyadobacter helix</name>
    <dbReference type="NCBI Taxonomy" id="2822344"/>
    <lineage>
        <taxon>Bacteria</taxon>
        <taxon>Pseudomonadati</taxon>
        <taxon>Bacteroidota</taxon>
        <taxon>Cytophagia</taxon>
        <taxon>Cytophagales</taxon>
        <taxon>Spirosomataceae</taxon>
        <taxon>Dyadobacter</taxon>
    </lineage>
</organism>
<name>A0A916JGJ6_9BACT</name>